<feature type="region of interest" description="Disordered" evidence="1">
    <location>
        <begin position="109"/>
        <end position="130"/>
    </location>
</feature>
<feature type="compositionally biased region" description="Basic and acidic residues" evidence="1">
    <location>
        <begin position="109"/>
        <end position="129"/>
    </location>
</feature>
<feature type="signal peptide" evidence="2">
    <location>
        <begin position="1"/>
        <end position="20"/>
    </location>
</feature>
<proteinExistence type="predicted"/>
<accession>A0ABY9RF06</accession>
<organism evidence="3 4">
    <name type="scientific">Undibacterium cyanobacteriorum</name>
    <dbReference type="NCBI Taxonomy" id="3073561"/>
    <lineage>
        <taxon>Bacteria</taxon>
        <taxon>Pseudomonadati</taxon>
        <taxon>Pseudomonadota</taxon>
        <taxon>Betaproteobacteria</taxon>
        <taxon>Burkholderiales</taxon>
        <taxon>Oxalobacteraceae</taxon>
        <taxon>Undibacterium</taxon>
    </lineage>
</organism>
<evidence type="ECO:0000256" key="2">
    <source>
        <dbReference type="SAM" id="SignalP"/>
    </source>
</evidence>
<evidence type="ECO:0000256" key="1">
    <source>
        <dbReference type="SAM" id="MobiDB-lite"/>
    </source>
</evidence>
<name>A0ABY9RF06_9BURK</name>
<keyword evidence="4" id="KW-1185">Reference proteome</keyword>
<feature type="region of interest" description="Disordered" evidence="1">
    <location>
        <begin position="63"/>
        <end position="95"/>
    </location>
</feature>
<dbReference type="Proteomes" id="UP001181355">
    <property type="component" value="Chromosome"/>
</dbReference>
<feature type="compositionally biased region" description="Low complexity" evidence="1">
    <location>
        <begin position="63"/>
        <end position="80"/>
    </location>
</feature>
<sequence length="162" mass="18063">MKYILTVFGFTFLVAQHAVAQSDVYLCIDANGKKEYRNVGNVKGCKRVELPYMNVVPAPASVKKPAAPKASAASAPASFPKVDDATQKARDSDRKQILNEELKAEEQKLAGLKKEYNGGDVERRPEERLPAQYMERVNNLKNDIARSEKNIEALKREIGNLK</sequence>
<reference evidence="3" key="1">
    <citation type="submission" date="2023-09" db="EMBL/GenBank/DDBJ databases">
        <title>Undibacterium sp. 20NA77.5 isolated from freshwater.</title>
        <authorList>
            <person name="Le V."/>
            <person name="Ko S.-R."/>
            <person name="Ahn C.-Y."/>
            <person name="Oh H.-M."/>
        </authorList>
    </citation>
    <scope>NUCLEOTIDE SEQUENCE</scope>
    <source>
        <strain evidence="3">20NA77.5</strain>
    </source>
</reference>
<evidence type="ECO:0000313" key="4">
    <source>
        <dbReference type="Proteomes" id="UP001181355"/>
    </source>
</evidence>
<protein>
    <submittedName>
        <fullName evidence="3">DUF4124 domain-containing protein</fullName>
    </submittedName>
</protein>
<feature type="compositionally biased region" description="Basic and acidic residues" evidence="1">
    <location>
        <begin position="81"/>
        <end position="95"/>
    </location>
</feature>
<dbReference type="RefSeq" id="WP_309481279.1">
    <property type="nucleotide sequence ID" value="NZ_CP133720.1"/>
</dbReference>
<feature type="chain" id="PRO_5045976928" evidence="2">
    <location>
        <begin position="21"/>
        <end position="162"/>
    </location>
</feature>
<keyword evidence="2" id="KW-0732">Signal</keyword>
<evidence type="ECO:0000313" key="3">
    <source>
        <dbReference type="EMBL" id="WMW79784.1"/>
    </source>
</evidence>
<dbReference type="EMBL" id="CP133720">
    <property type="protein sequence ID" value="WMW79784.1"/>
    <property type="molecule type" value="Genomic_DNA"/>
</dbReference>
<gene>
    <name evidence="3" type="ORF">RF679_14170</name>
</gene>